<dbReference type="Pfam" id="PF10257">
    <property type="entry name" value="RAI16-like"/>
    <property type="match status" value="1"/>
</dbReference>
<sequence>MDFWTRLIGGVGTPKSKQPSASNSPQQRLARFKRVYDHLLHVWHKSKQRVSGTQAEETIRNCLQRITSILRDESHSPEPHLCLSFAASSQIFSKVSRIAYVSRNERIIKDAVAFFAALVDSEEDFLDNAPFAESLMTFISNVSGSGNAICGEDTTGEIVELLFGIAAKIRLQPEILPVWFSTRKPNASQIAAEMEGKPDFAFVDVTQKDDFPLCYHLVDHVHHEGRIGDFARTGLLYIFESASKSAVLEQWIVESDLATLIASGLGALYSQLSRKLSISHARGELPTILALSDYAQMEASPEADSVLSPQFNVPMNTFMSYLAFWQDLLEYCKSIDVRQTLLDHFQVLFLRQLLYPSVLESSDADGGSAVAVLTYIRCLLETLDHPELIHMVLIYLLALPDLADVARPRTPLSPIAAQRRESLMLLTQANNEEDRLNPSLFNLADLILSSSQSRNPQTLMSALRLISVFLRKHWSYARLFGSSATQMTEPHRTIGALNAELASYLALAEGLGGDSGMDEAYEATLQDVQNLLEIHPCSSRLLGLNKLGFSDPETATDDPSQDLCEANPPTYHYLVPSDPLLKVLLRLLSTFLTNDTETNLSLTEALVALLSCPFLRLEGLLAVNPTHYCFSPAATPPSHSHSDHRLEQLYTARRQPTWSRDATPPILSVLQSLQHQLELLRKEIPDLDQHIESRKQAFHIHEEISQAMASVPGPTPPSGTATPIKPGSWTPQLPAHVRTSTPMSARSQSPRGTPVRGSMDRQRVRLASPTPPLPILGLKTVVSPTSSVSSTAPSRALSPVGSALVQPSMALADVTGDAVEAADVELLKRKISFPLRESGIEEAGDTQAGAERGNRAAGDDEGRETQDGYTESVGMEAVETEEGKEQEGKEVSLSHVLTNVVILQGFVLELVALLQVRATLFEEVRYT</sequence>
<feature type="region of interest" description="Disordered" evidence="2">
    <location>
        <begin position="709"/>
        <end position="761"/>
    </location>
</feature>
<organism evidence="4 5">
    <name type="scientific">Coniosporium apollinis (strain CBS 100218)</name>
    <name type="common">Rock-inhabiting black yeast</name>
    <dbReference type="NCBI Taxonomy" id="1168221"/>
    <lineage>
        <taxon>Eukaryota</taxon>
        <taxon>Fungi</taxon>
        <taxon>Dikarya</taxon>
        <taxon>Ascomycota</taxon>
        <taxon>Pezizomycotina</taxon>
        <taxon>Dothideomycetes</taxon>
        <taxon>Dothideomycetes incertae sedis</taxon>
        <taxon>Coniosporium</taxon>
    </lineage>
</organism>
<dbReference type="HOGENOM" id="CLU_004692_0_0_1"/>
<dbReference type="eggNOG" id="KOG3695">
    <property type="taxonomic scope" value="Eukaryota"/>
</dbReference>
<dbReference type="EMBL" id="JH767568">
    <property type="protein sequence ID" value="EON64494.1"/>
    <property type="molecule type" value="Genomic_DNA"/>
</dbReference>
<proteinExistence type="inferred from homology"/>
<dbReference type="Proteomes" id="UP000016924">
    <property type="component" value="Unassembled WGS sequence"/>
</dbReference>
<feature type="compositionally biased region" description="Polar residues" evidence="2">
    <location>
        <begin position="738"/>
        <end position="751"/>
    </location>
</feature>
<dbReference type="PANTHER" id="PTHR21705:SF11">
    <property type="entry name" value="FHIP FAMILY PROTEIN CG3558"/>
    <property type="match status" value="1"/>
</dbReference>
<dbReference type="OrthoDB" id="5350595at2759"/>
<evidence type="ECO:0000256" key="2">
    <source>
        <dbReference type="SAM" id="MobiDB-lite"/>
    </source>
</evidence>
<evidence type="ECO:0000313" key="4">
    <source>
        <dbReference type="EMBL" id="EON64494.1"/>
    </source>
</evidence>
<name>R7YRQ0_CONA1</name>
<dbReference type="Pfam" id="PF19314">
    <property type="entry name" value="DUF5917"/>
    <property type="match status" value="1"/>
</dbReference>
<keyword evidence="5" id="KW-1185">Reference proteome</keyword>
<gene>
    <name evidence="4" type="ORF">W97_03726</name>
</gene>
<evidence type="ECO:0000259" key="3">
    <source>
        <dbReference type="Pfam" id="PF19314"/>
    </source>
</evidence>
<feature type="compositionally biased region" description="Basic and acidic residues" evidence="2">
    <location>
        <begin position="852"/>
        <end position="866"/>
    </location>
</feature>
<reference evidence="5" key="1">
    <citation type="submission" date="2012-06" db="EMBL/GenBank/DDBJ databases">
        <title>The genome sequence of Coniosporium apollinis CBS 100218.</title>
        <authorList>
            <consortium name="The Broad Institute Genome Sequencing Platform"/>
            <person name="Cuomo C."/>
            <person name="Gorbushina A."/>
            <person name="Noack S."/>
            <person name="Walker B."/>
            <person name="Young S.K."/>
            <person name="Zeng Q."/>
            <person name="Gargeya S."/>
            <person name="Fitzgerald M."/>
            <person name="Haas B."/>
            <person name="Abouelleil A."/>
            <person name="Alvarado L."/>
            <person name="Arachchi H.M."/>
            <person name="Berlin A.M."/>
            <person name="Chapman S.B."/>
            <person name="Goldberg J."/>
            <person name="Griggs A."/>
            <person name="Gujja S."/>
            <person name="Hansen M."/>
            <person name="Howarth C."/>
            <person name="Imamovic A."/>
            <person name="Larimer J."/>
            <person name="McCowan C."/>
            <person name="Montmayeur A."/>
            <person name="Murphy C."/>
            <person name="Neiman D."/>
            <person name="Pearson M."/>
            <person name="Priest M."/>
            <person name="Roberts A."/>
            <person name="Saif S."/>
            <person name="Shea T."/>
            <person name="Sisk P."/>
            <person name="Sykes S."/>
            <person name="Wortman J."/>
            <person name="Nusbaum C."/>
            <person name="Birren B."/>
        </authorList>
    </citation>
    <scope>NUCLEOTIDE SEQUENCE [LARGE SCALE GENOMIC DNA]</scope>
    <source>
        <strain evidence="5">CBS 100218</strain>
    </source>
</reference>
<dbReference type="RefSeq" id="XP_007779811.1">
    <property type="nucleotide sequence ID" value="XM_007781621.1"/>
</dbReference>
<accession>R7YRQ0</accession>
<evidence type="ECO:0000256" key="1">
    <source>
        <dbReference type="ARBA" id="ARBA00024336"/>
    </source>
</evidence>
<dbReference type="InterPro" id="IPR045669">
    <property type="entry name" value="FHIP_C"/>
</dbReference>
<protein>
    <recommendedName>
        <fullName evidence="3">FHF complex subunit HOOK-interacting protein C-terminal domain-containing protein</fullName>
    </recommendedName>
</protein>
<evidence type="ECO:0000313" key="5">
    <source>
        <dbReference type="Proteomes" id="UP000016924"/>
    </source>
</evidence>
<dbReference type="InterPro" id="IPR019384">
    <property type="entry name" value="FHIP"/>
</dbReference>
<comment type="similarity">
    <text evidence="1">Belongs to the FHIP family.</text>
</comment>
<dbReference type="PANTHER" id="PTHR21705">
    <property type="entry name" value="RAI16 PROTEIN-RELATED"/>
    <property type="match status" value="1"/>
</dbReference>
<dbReference type="GeneID" id="19901037"/>
<dbReference type="OMA" id="DHAQEFH"/>
<dbReference type="STRING" id="1168221.R7YRQ0"/>
<feature type="region of interest" description="Disordered" evidence="2">
    <location>
        <begin position="838"/>
        <end position="887"/>
    </location>
</feature>
<feature type="domain" description="FHF complex subunit HOOK-interacting protein C-terminal" evidence="3">
    <location>
        <begin position="578"/>
        <end position="697"/>
    </location>
</feature>
<dbReference type="AlphaFoldDB" id="R7YRQ0"/>